<keyword evidence="4 5" id="KW-0460">Magnesium</keyword>
<comment type="caution">
    <text evidence="6">The sequence shown here is derived from an EMBL/GenBank/DDBJ whole genome shotgun (WGS) entry which is preliminary data.</text>
</comment>
<dbReference type="GO" id="GO:0046872">
    <property type="term" value="F:metal ion binding"/>
    <property type="evidence" value="ECO:0007669"/>
    <property type="project" value="UniProtKB-KW"/>
</dbReference>
<evidence type="ECO:0000313" key="7">
    <source>
        <dbReference type="Proteomes" id="UP000052258"/>
    </source>
</evidence>
<evidence type="ECO:0000313" key="6">
    <source>
        <dbReference type="EMBL" id="KMT61165.1"/>
    </source>
</evidence>
<feature type="binding site" evidence="5">
    <location>
        <position position="87"/>
    </location>
    <ligand>
        <name>Mg(2+)</name>
        <dbReference type="ChEBI" id="CHEBI:18420"/>
        <label>1</label>
        <note>catalytic</note>
    </ligand>
</feature>
<proteinExistence type="predicted"/>
<dbReference type="EMBL" id="AZHO01000004">
    <property type="protein sequence ID" value="KMT61165.1"/>
    <property type="molecule type" value="Genomic_DNA"/>
</dbReference>
<feature type="binding site" evidence="5">
    <location>
        <position position="90"/>
    </location>
    <ligand>
        <name>Mg(2+)</name>
        <dbReference type="ChEBI" id="CHEBI:18420"/>
        <label>2</label>
    </ligand>
</feature>
<evidence type="ECO:0000256" key="4">
    <source>
        <dbReference type="ARBA" id="ARBA00022842"/>
    </source>
</evidence>
<keyword evidence="7" id="KW-1185">Reference proteome</keyword>
<accession>A0A0J8GET1</accession>
<dbReference type="InterPro" id="IPR000760">
    <property type="entry name" value="Inositol_monophosphatase-like"/>
</dbReference>
<dbReference type="PRINTS" id="PR00377">
    <property type="entry name" value="IMPHPHTASES"/>
</dbReference>
<evidence type="ECO:0000256" key="1">
    <source>
        <dbReference type="ARBA" id="ARBA00001946"/>
    </source>
</evidence>
<evidence type="ECO:0000256" key="2">
    <source>
        <dbReference type="ARBA" id="ARBA00022723"/>
    </source>
</evidence>
<evidence type="ECO:0000256" key="3">
    <source>
        <dbReference type="ARBA" id="ARBA00022801"/>
    </source>
</evidence>
<keyword evidence="2 5" id="KW-0479">Metal-binding</keyword>
<organism evidence="6 7">
    <name type="scientific">Listeria fleischmannii 1991</name>
    <dbReference type="NCBI Taxonomy" id="1430899"/>
    <lineage>
        <taxon>Bacteria</taxon>
        <taxon>Bacillati</taxon>
        <taxon>Bacillota</taxon>
        <taxon>Bacilli</taxon>
        <taxon>Bacillales</taxon>
        <taxon>Listeriaceae</taxon>
        <taxon>Listeria</taxon>
    </lineage>
</organism>
<dbReference type="Gene3D" id="3.40.190.80">
    <property type="match status" value="1"/>
</dbReference>
<dbReference type="AlphaFoldDB" id="A0A0J8GET1"/>
<comment type="cofactor">
    <cofactor evidence="1 5">
        <name>Mg(2+)</name>
        <dbReference type="ChEBI" id="CHEBI:18420"/>
    </cofactor>
</comment>
<reference evidence="6 7" key="1">
    <citation type="journal article" date="2015" name="Genome Biol. Evol.">
        <title>Comparative Genomics of Listeria Sensu Lato: Genus-Wide Differences in Evolutionary Dynamics and the Progressive Gain of Complex, Potentially Pathogenicity-Related Traits through Lateral Gene Transfer.</title>
        <authorList>
            <person name="Chiara M."/>
            <person name="Caruso M."/>
            <person name="D'Erchia A.M."/>
            <person name="Manzari C."/>
            <person name="Fraccalvieri R."/>
            <person name="Goffredo E."/>
            <person name="Latorre L."/>
            <person name="Miccolupo A."/>
            <person name="Padalino I."/>
            <person name="Santagada G."/>
            <person name="Chiocco D."/>
            <person name="Pesole G."/>
            <person name="Horner D.S."/>
            <person name="Parisi A."/>
        </authorList>
    </citation>
    <scope>NUCLEOTIDE SEQUENCE [LARGE SCALE GENOMIC DNA]</scope>
    <source>
        <strain evidence="6 7">1991</strain>
    </source>
</reference>
<dbReference type="RefSeq" id="WP_007472764.1">
    <property type="nucleotide sequence ID" value="NZ_KQ130610.1"/>
</dbReference>
<dbReference type="GO" id="GO:0006020">
    <property type="term" value="P:inositol metabolic process"/>
    <property type="evidence" value="ECO:0007669"/>
    <property type="project" value="TreeGrafter"/>
</dbReference>
<protein>
    <submittedName>
        <fullName evidence="6">Inositol monophosphatase</fullName>
    </submittedName>
</protein>
<dbReference type="CDD" id="cd01637">
    <property type="entry name" value="IMPase_like"/>
    <property type="match status" value="1"/>
</dbReference>
<dbReference type="Pfam" id="PF00459">
    <property type="entry name" value="Inositol_P"/>
    <property type="match status" value="1"/>
</dbReference>
<dbReference type="GO" id="GO:0007165">
    <property type="term" value="P:signal transduction"/>
    <property type="evidence" value="ECO:0007669"/>
    <property type="project" value="TreeGrafter"/>
</dbReference>
<dbReference type="PANTHER" id="PTHR20854:SF4">
    <property type="entry name" value="INOSITOL-1-MONOPHOSPHATASE-RELATED"/>
    <property type="match status" value="1"/>
</dbReference>
<sequence>MSRLAKEKQFVAAFFEEAGAEIIASFQKNLTIETKSDRNDLVTNIDKQIETLFVQRVGEKFPTHRIFGEEGMAAEIDTLDGPVWIVDPIDGTLNFVAQQKNFAISVALYVDGIGVYGAIYEVEKGDIYTCEKGFGAYLNERKLPKVSSDAAISDHLLIANLSAIRINERLFEAIKESRGLRLYGAASLEYMYVATGRAGAYMSANLAPWDVAAGKIIAEELGCIVTRLDGSQMNMLEKGSSIVALPHVHKELMQNYLR</sequence>
<feature type="binding site" evidence="5">
    <location>
        <position position="210"/>
    </location>
    <ligand>
        <name>Mg(2+)</name>
        <dbReference type="ChEBI" id="CHEBI:18420"/>
        <label>1</label>
        <note>catalytic</note>
    </ligand>
</feature>
<dbReference type="Proteomes" id="UP000052258">
    <property type="component" value="Unassembled WGS sequence"/>
</dbReference>
<dbReference type="PANTHER" id="PTHR20854">
    <property type="entry name" value="INOSITOL MONOPHOSPHATASE"/>
    <property type="match status" value="1"/>
</dbReference>
<dbReference type="Gene3D" id="3.30.540.10">
    <property type="entry name" value="Fructose-1,6-Bisphosphatase, subunit A, domain 1"/>
    <property type="match status" value="1"/>
</dbReference>
<feature type="binding site" evidence="5">
    <location>
        <position position="69"/>
    </location>
    <ligand>
        <name>Mg(2+)</name>
        <dbReference type="ChEBI" id="CHEBI:18420"/>
        <label>1</label>
        <note>catalytic</note>
    </ligand>
</feature>
<dbReference type="OrthoDB" id="9772456at2"/>
<dbReference type="GO" id="GO:0008934">
    <property type="term" value="F:inositol monophosphate 1-phosphatase activity"/>
    <property type="evidence" value="ECO:0007669"/>
    <property type="project" value="TreeGrafter"/>
</dbReference>
<feature type="binding site" evidence="5">
    <location>
        <position position="89"/>
    </location>
    <ligand>
        <name>Mg(2+)</name>
        <dbReference type="ChEBI" id="CHEBI:18420"/>
        <label>1</label>
        <note>catalytic</note>
    </ligand>
</feature>
<name>A0A0J8GET1_9LIST</name>
<keyword evidence="3" id="KW-0378">Hydrolase</keyword>
<dbReference type="PATRIC" id="fig|1430899.3.peg.233"/>
<evidence type="ECO:0000256" key="5">
    <source>
        <dbReference type="PIRSR" id="PIRSR600760-2"/>
    </source>
</evidence>
<dbReference type="FunFam" id="3.30.540.10:FF:000003">
    <property type="entry name" value="Inositol-1-monophosphatase"/>
    <property type="match status" value="1"/>
</dbReference>
<dbReference type="SUPFAM" id="SSF56655">
    <property type="entry name" value="Carbohydrate phosphatase"/>
    <property type="match status" value="1"/>
</dbReference>
<gene>
    <name evidence="6" type="ORF">X560_0232</name>
</gene>